<dbReference type="InterPro" id="IPR036165">
    <property type="entry name" value="YefM-like_sf"/>
</dbReference>
<gene>
    <name evidence="3" type="ORF">CUT44_27990</name>
</gene>
<keyword evidence="4" id="KW-1185">Reference proteome</keyword>
<organism evidence="3 4">
    <name type="scientific">Streptomyces carminius</name>
    <dbReference type="NCBI Taxonomy" id="2665496"/>
    <lineage>
        <taxon>Bacteria</taxon>
        <taxon>Bacillati</taxon>
        <taxon>Actinomycetota</taxon>
        <taxon>Actinomycetes</taxon>
        <taxon>Kitasatosporales</taxon>
        <taxon>Streptomycetaceae</taxon>
        <taxon>Streptomyces</taxon>
    </lineage>
</organism>
<dbReference type="AlphaFoldDB" id="A0A2M8LQB6"/>
<sequence length="70" mass="7635">MTATEVSRNFASVLDQIEQGETVIITRGGRRLVIMKRGTAGRSGNSSPTTVPTRRSRTTSPPLVTCWWTG</sequence>
<dbReference type="Proteomes" id="UP000230407">
    <property type="component" value="Unassembled WGS sequence"/>
</dbReference>
<proteinExistence type="inferred from homology"/>
<feature type="compositionally biased region" description="Low complexity" evidence="2">
    <location>
        <begin position="46"/>
        <end position="61"/>
    </location>
</feature>
<reference evidence="3 4" key="1">
    <citation type="submission" date="2017-11" db="EMBL/GenBank/DDBJ databases">
        <title>Streptomyces carmine sp. nov., a novel actinomycete isolated from Sophora alopecuroides in Xinjiang, China.</title>
        <authorList>
            <person name="Wang Y."/>
            <person name="Luo X."/>
            <person name="Wan C."/>
            <person name="Zhang L."/>
        </authorList>
    </citation>
    <scope>NUCLEOTIDE SEQUENCE [LARGE SCALE GENOMIC DNA]</scope>
    <source>
        <strain evidence="3 4">TRM SA0054</strain>
    </source>
</reference>
<feature type="region of interest" description="Disordered" evidence="2">
    <location>
        <begin position="36"/>
        <end position="61"/>
    </location>
</feature>
<dbReference type="Gene3D" id="3.40.1620.10">
    <property type="entry name" value="YefM-like domain"/>
    <property type="match status" value="1"/>
</dbReference>
<evidence type="ECO:0000313" key="3">
    <source>
        <dbReference type="EMBL" id="PJE94142.1"/>
    </source>
</evidence>
<comment type="caution">
    <text evidence="3">The sequence shown here is derived from an EMBL/GenBank/DDBJ whole genome shotgun (WGS) entry which is preliminary data.</text>
</comment>
<evidence type="ECO:0000256" key="2">
    <source>
        <dbReference type="SAM" id="MobiDB-lite"/>
    </source>
</evidence>
<name>A0A2M8LQB6_9ACTN</name>
<comment type="similarity">
    <text evidence="1">Belongs to the phD/YefM antitoxin family.</text>
</comment>
<evidence type="ECO:0008006" key="5">
    <source>
        <dbReference type="Google" id="ProtNLM"/>
    </source>
</evidence>
<dbReference type="SUPFAM" id="SSF143120">
    <property type="entry name" value="YefM-like"/>
    <property type="match status" value="1"/>
</dbReference>
<accession>A0A2M8LQB6</accession>
<dbReference type="EMBL" id="PGGW01000069">
    <property type="protein sequence ID" value="PJE94142.1"/>
    <property type="molecule type" value="Genomic_DNA"/>
</dbReference>
<evidence type="ECO:0000313" key="4">
    <source>
        <dbReference type="Proteomes" id="UP000230407"/>
    </source>
</evidence>
<evidence type="ECO:0000256" key="1">
    <source>
        <dbReference type="ARBA" id="ARBA00009981"/>
    </source>
</evidence>
<protein>
    <recommendedName>
        <fullName evidence="5">Antitoxin</fullName>
    </recommendedName>
</protein>